<gene>
    <name evidence="3" type="ORF">TRAPUB_12326</name>
</gene>
<evidence type="ECO:0000313" key="4">
    <source>
        <dbReference type="Proteomes" id="UP000184267"/>
    </source>
</evidence>
<name>A0A1M2VU81_TRAPU</name>
<dbReference type="OrthoDB" id="3255996at2759"/>
<keyword evidence="1" id="KW-0175">Coiled coil</keyword>
<dbReference type="OMA" id="MARYCAM"/>
<sequence length="497" mass="53920">MAAHSKDKTPHKKTAKSRVTGATPKKPAATPSKKNAQKREKGGKDEDKEGDDEGVTVNWDRDDHELSWKLLTAITDDLDIQNTLFPPPGSNASTKHGGGKRKADHHWELCKTIFTGHPEYGPTFEAIKSGDAGERRRWSSKIKNRLQRMVTLTVKAKNMLGQTGEGIIHESDINMEATSSEFRNKWELVKADCPYFFQMRDLVAQRPNHAPVGLGNSASSVDGGVMLDNVAVELGDADTSDTSGDEREHERETQPGPDGNVSGADEDPDGVEVDTGVGGGSDSDSDQSDGANVVDAGSETGERTGKRKKTDGAHHKKKTPARPNKSAPAPAGVGGSERSKTKGKKFKGALDLEELAKAEETTKQQELELARDKIRYNTTKLKSKTELKMQREKMKFELRRLQMEQRKDLMLAQMRLKAAPSGSEVPTTPISASRPSTPSASTYFTPDSGSHAAGLPPLPDFFHAPLGLGPEDPYAASSSTQDAMGQPFQGHDMFTIP</sequence>
<feature type="region of interest" description="Disordered" evidence="2">
    <location>
        <begin position="236"/>
        <end position="346"/>
    </location>
</feature>
<dbReference type="EMBL" id="MNAD01000682">
    <property type="protein sequence ID" value="OJT11169.1"/>
    <property type="molecule type" value="Genomic_DNA"/>
</dbReference>
<feature type="compositionally biased region" description="Basic and acidic residues" evidence="2">
    <location>
        <begin position="37"/>
        <end position="47"/>
    </location>
</feature>
<dbReference type="AlphaFoldDB" id="A0A1M2VU81"/>
<organism evidence="3 4">
    <name type="scientific">Trametes pubescens</name>
    <name type="common">White-rot fungus</name>
    <dbReference type="NCBI Taxonomy" id="154538"/>
    <lineage>
        <taxon>Eukaryota</taxon>
        <taxon>Fungi</taxon>
        <taxon>Dikarya</taxon>
        <taxon>Basidiomycota</taxon>
        <taxon>Agaricomycotina</taxon>
        <taxon>Agaricomycetes</taxon>
        <taxon>Polyporales</taxon>
        <taxon>Polyporaceae</taxon>
        <taxon>Trametes</taxon>
    </lineage>
</organism>
<feature type="compositionally biased region" description="Basic and acidic residues" evidence="2">
    <location>
        <begin position="244"/>
        <end position="253"/>
    </location>
</feature>
<comment type="caution">
    <text evidence="3">The sequence shown here is derived from an EMBL/GenBank/DDBJ whole genome shotgun (WGS) entry which is preliminary data.</text>
</comment>
<protein>
    <recommendedName>
        <fullName evidence="5">No apical meristem-associated C-terminal domain-containing protein</fullName>
    </recommendedName>
</protein>
<evidence type="ECO:0000256" key="1">
    <source>
        <dbReference type="SAM" id="Coils"/>
    </source>
</evidence>
<accession>A0A1M2VU81</accession>
<feature type="compositionally biased region" description="Low complexity" evidence="2">
    <location>
        <begin position="426"/>
        <end position="442"/>
    </location>
</feature>
<feature type="compositionally biased region" description="Basic residues" evidence="2">
    <location>
        <begin position="305"/>
        <end position="320"/>
    </location>
</feature>
<dbReference type="Proteomes" id="UP000184267">
    <property type="component" value="Unassembled WGS sequence"/>
</dbReference>
<keyword evidence="4" id="KW-1185">Reference proteome</keyword>
<reference evidence="3 4" key="1">
    <citation type="submission" date="2016-10" db="EMBL/GenBank/DDBJ databases">
        <title>Genome sequence of the basidiomycete white-rot fungus Trametes pubescens.</title>
        <authorList>
            <person name="Makela M.R."/>
            <person name="Granchi Z."/>
            <person name="Peng M."/>
            <person name="De Vries R.P."/>
            <person name="Grigoriev I."/>
            <person name="Riley R."/>
            <person name="Hilden K."/>
        </authorList>
    </citation>
    <scope>NUCLEOTIDE SEQUENCE [LARGE SCALE GENOMIC DNA]</scope>
    <source>
        <strain evidence="3 4">FBCC735</strain>
    </source>
</reference>
<evidence type="ECO:0000256" key="2">
    <source>
        <dbReference type="SAM" id="MobiDB-lite"/>
    </source>
</evidence>
<evidence type="ECO:0008006" key="5">
    <source>
        <dbReference type="Google" id="ProtNLM"/>
    </source>
</evidence>
<feature type="region of interest" description="Disordered" evidence="2">
    <location>
        <begin position="1"/>
        <end position="58"/>
    </location>
</feature>
<feature type="coiled-coil region" evidence="1">
    <location>
        <begin position="355"/>
        <end position="404"/>
    </location>
</feature>
<evidence type="ECO:0000313" key="3">
    <source>
        <dbReference type="EMBL" id="OJT11169.1"/>
    </source>
</evidence>
<feature type="compositionally biased region" description="Low complexity" evidence="2">
    <location>
        <begin position="20"/>
        <end position="34"/>
    </location>
</feature>
<feature type="region of interest" description="Disordered" evidence="2">
    <location>
        <begin position="418"/>
        <end position="497"/>
    </location>
</feature>
<proteinExistence type="predicted"/>